<sequence>MDPACLQHQVTEQERTTFERDGYLIVENAIPQSLVDRLVPISDRVDRQERDRMGKSPEDGRQREASLLPGKQQPEY</sequence>
<accession>A0A382UKI1</accession>
<dbReference type="Gene3D" id="2.60.120.620">
    <property type="entry name" value="q2cbj1_9rhob like domain"/>
    <property type="match status" value="1"/>
</dbReference>
<proteinExistence type="predicted"/>
<evidence type="ECO:0000256" key="1">
    <source>
        <dbReference type="SAM" id="MobiDB-lite"/>
    </source>
</evidence>
<dbReference type="EMBL" id="UINC01144586">
    <property type="protein sequence ID" value="SVD34191.1"/>
    <property type="molecule type" value="Genomic_DNA"/>
</dbReference>
<protein>
    <recommendedName>
        <fullName evidence="3">Phytanoyl-CoA dioxygenase</fullName>
    </recommendedName>
</protein>
<reference evidence="2" key="1">
    <citation type="submission" date="2018-05" db="EMBL/GenBank/DDBJ databases">
        <authorList>
            <person name="Lanie J.A."/>
            <person name="Ng W.-L."/>
            <person name="Kazmierczak K.M."/>
            <person name="Andrzejewski T.M."/>
            <person name="Davidsen T.M."/>
            <person name="Wayne K.J."/>
            <person name="Tettelin H."/>
            <person name="Glass J.I."/>
            <person name="Rusch D."/>
            <person name="Podicherti R."/>
            <person name="Tsui H.-C.T."/>
            <person name="Winkler M.E."/>
        </authorList>
    </citation>
    <scope>NUCLEOTIDE SEQUENCE</scope>
</reference>
<feature type="region of interest" description="Disordered" evidence="1">
    <location>
        <begin position="41"/>
        <end position="76"/>
    </location>
</feature>
<feature type="non-terminal residue" evidence="2">
    <location>
        <position position="76"/>
    </location>
</feature>
<feature type="compositionally biased region" description="Basic and acidic residues" evidence="1">
    <location>
        <begin position="43"/>
        <end position="64"/>
    </location>
</feature>
<dbReference type="AlphaFoldDB" id="A0A382UKI1"/>
<evidence type="ECO:0008006" key="3">
    <source>
        <dbReference type="Google" id="ProtNLM"/>
    </source>
</evidence>
<name>A0A382UKI1_9ZZZZ</name>
<evidence type="ECO:0000313" key="2">
    <source>
        <dbReference type="EMBL" id="SVD34191.1"/>
    </source>
</evidence>
<organism evidence="2">
    <name type="scientific">marine metagenome</name>
    <dbReference type="NCBI Taxonomy" id="408172"/>
    <lineage>
        <taxon>unclassified sequences</taxon>
        <taxon>metagenomes</taxon>
        <taxon>ecological metagenomes</taxon>
    </lineage>
</organism>
<gene>
    <name evidence="2" type="ORF">METZ01_LOCUS387045</name>
</gene>
<dbReference type="SUPFAM" id="SSF51197">
    <property type="entry name" value="Clavaminate synthase-like"/>
    <property type="match status" value="1"/>
</dbReference>